<feature type="domain" description="Methyltransferase" evidence="3">
    <location>
        <begin position="481"/>
        <end position="600"/>
    </location>
</feature>
<comment type="caution">
    <text evidence="4">The sequence shown here is derived from an EMBL/GenBank/DDBJ whole genome shotgun (WGS) entry which is preliminary data.</text>
</comment>
<dbReference type="InterPro" id="IPR025714">
    <property type="entry name" value="Methyltranfer_dom"/>
</dbReference>
<dbReference type="CDD" id="cd02440">
    <property type="entry name" value="AdoMet_MTases"/>
    <property type="match status" value="1"/>
</dbReference>
<evidence type="ECO:0000313" key="5">
    <source>
        <dbReference type="Proteomes" id="UP000822688"/>
    </source>
</evidence>
<feature type="compositionally biased region" description="Polar residues" evidence="1">
    <location>
        <begin position="252"/>
        <end position="261"/>
    </location>
</feature>
<protein>
    <recommendedName>
        <fullName evidence="6">ATP-grasp domain-containing protein</fullName>
    </recommendedName>
</protein>
<name>A0A8T0IMR3_CERPU</name>
<dbReference type="GO" id="GO:0008716">
    <property type="term" value="F:D-alanine-D-alanine ligase activity"/>
    <property type="evidence" value="ECO:0007669"/>
    <property type="project" value="InterPro"/>
</dbReference>
<dbReference type="Pfam" id="PF13847">
    <property type="entry name" value="Methyltransf_31"/>
    <property type="match status" value="1"/>
</dbReference>
<dbReference type="AlphaFoldDB" id="A0A8T0IMR3"/>
<dbReference type="SUPFAM" id="SSF56059">
    <property type="entry name" value="Glutathione synthetase ATP-binding domain-like"/>
    <property type="match status" value="1"/>
</dbReference>
<dbReference type="PANTHER" id="PTHR23132:SF23">
    <property type="entry name" value="D-ALANINE--D-ALANINE LIGASE B"/>
    <property type="match status" value="1"/>
</dbReference>
<keyword evidence="5" id="KW-1185">Reference proteome</keyword>
<sequence length="655" mass="73628">MHQVREVLIKLSPSWSAEVHISWKSTGQPILKSLTISRQKEPLNSQSASTRYPRTSVLPAATQARVKVPALVRSLNQAVMKICVLQSSYEGVNFPTEQYDDTPDPSLFTAQHEFHHRYLKKVTEVSEIDAAVAEGFDLFLNFMWGQPEDTVAGYEGIRRLESLNVPFVGHSSTTLIRSKLDFHRAAHAAGLPVPATASDMKFPVFVKPAKLCASIFIDEHSLCRDQAELDLQLQRINECLAPRRAEADKSNGAHTISNGHNDTSDGHNHTGSHGIETPQVKENLHDIVVQEYIPGRDYSCMVIEFGNTPVAMNPTRYRYPPECTSEFQTFDVKFHTNLKEEALVRAENPVLFDRIRELAEQAWQVNKMEGSNWCSVDIRERISDGKLFLLEVNPMPAIFYRWEHEFDDVAIRNIFPGGHRALINVLITSTLIQQGKHKEGIALVAATFDNFSPTYDSQAKRHSKIEQATESLVTAHDFSGSVLDLGCGTGVFGRKLYMHQKQHGMSPSRVVGNDISHGMVEKNPIPESYQGYKMGPLQDVVMNLTESFDHIVSLSTFQYLDEVTLSAVLARIFLVARKSVTFTIDEIPELQNELLEKASLKHMQARNHIAQVEAFGVPRGWRVAARERAFGWTSPSTNTNVFVTTFRFEALKPCN</sequence>
<gene>
    <name evidence="4" type="ORF">KC19_3G198100</name>
</gene>
<dbReference type="EMBL" id="CM026423">
    <property type="protein sequence ID" value="KAG0584267.1"/>
    <property type="molecule type" value="Genomic_DNA"/>
</dbReference>
<accession>A0A8T0IMR3</accession>
<dbReference type="Proteomes" id="UP000822688">
    <property type="component" value="Chromosome 3"/>
</dbReference>
<evidence type="ECO:0000256" key="1">
    <source>
        <dbReference type="SAM" id="MobiDB-lite"/>
    </source>
</evidence>
<dbReference type="PANTHER" id="PTHR23132">
    <property type="entry name" value="D-ALANINE--D-ALANINE LIGASE"/>
    <property type="match status" value="1"/>
</dbReference>
<evidence type="ECO:0008006" key="6">
    <source>
        <dbReference type="Google" id="ProtNLM"/>
    </source>
</evidence>
<feature type="region of interest" description="Disordered" evidence="1">
    <location>
        <begin position="247"/>
        <end position="276"/>
    </location>
</feature>
<dbReference type="InterPro" id="IPR011095">
    <property type="entry name" value="Dala_Dala_lig_C"/>
</dbReference>
<organism evidence="4 5">
    <name type="scientific">Ceratodon purpureus</name>
    <name type="common">Fire moss</name>
    <name type="synonym">Dicranum purpureum</name>
    <dbReference type="NCBI Taxonomy" id="3225"/>
    <lineage>
        <taxon>Eukaryota</taxon>
        <taxon>Viridiplantae</taxon>
        <taxon>Streptophyta</taxon>
        <taxon>Embryophyta</taxon>
        <taxon>Bryophyta</taxon>
        <taxon>Bryophytina</taxon>
        <taxon>Bryopsida</taxon>
        <taxon>Dicranidae</taxon>
        <taxon>Pseudoditrichales</taxon>
        <taxon>Ditrichaceae</taxon>
        <taxon>Ceratodon</taxon>
    </lineage>
</organism>
<dbReference type="Gene3D" id="3.30.470.20">
    <property type="entry name" value="ATP-grasp fold, B domain"/>
    <property type="match status" value="1"/>
</dbReference>
<evidence type="ECO:0000259" key="2">
    <source>
        <dbReference type="Pfam" id="PF07478"/>
    </source>
</evidence>
<evidence type="ECO:0000259" key="3">
    <source>
        <dbReference type="Pfam" id="PF13847"/>
    </source>
</evidence>
<dbReference type="Gene3D" id="3.40.50.150">
    <property type="entry name" value="Vaccinia Virus protein VP39"/>
    <property type="match status" value="1"/>
</dbReference>
<reference evidence="4" key="1">
    <citation type="submission" date="2020-06" db="EMBL/GenBank/DDBJ databases">
        <title>WGS assembly of Ceratodon purpureus strain R40.</title>
        <authorList>
            <person name="Carey S.B."/>
            <person name="Jenkins J."/>
            <person name="Shu S."/>
            <person name="Lovell J.T."/>
            <person name="Sreedasyam A."/>
            <person name="Maumus F."/>
            <person name="Tiley G.P."/>
            <person name="Fernandez-Pozo N."/>
            <person name="Barry K."/>
            <person name="Chen C."/>
            <person name="Wang M."/>
            <person name="Lipzen A."/>
            <person name="Daum C."/>
            <person name="Saski C.A."/>
            <person name="Payton A.C."/>
            <person name="Mcbreen J.C."/>
            <person name="Conrad R.E."/>
            <person name="Kollar L.M."/>
            <person name="Olsson S."/>
            <person name="Huttunen S."/>
            <person name="Landis J.B."/>
            <person name="Wickett N.J."/>
            <person name="Johnson M.G."/>
            <person name="Rensing S.A."/>
            <person name="Grimwood J."/>
            <person name="Schmutz J."/>
            <person name="Mcdaniel S.F."/>
        </authorList>
    </citation>
    <scope>NUCLEOTIDE SEQUENCE</scope>
    <source>
        <strain evidence="4">R40</strain>
    </source>
</reference>
<dbReference type="InterPro" id="IPR029063">
    <property type="entry name" value="SAM-dependent_MTases_sf"/>
</dbReference>
<dbReference type="SUPFAM" id="SSF53335">
    <property type="entry name" value="S-adenosyl-L-methionine-dependent methyltransferases"/>
    <property type="match status" value="1"/>
</dbReference>
<proteinExistence type="predicted"/>
<feature type="domain" description="D-alanine--D-alanine ligase C-terminal" evidence="2">
    <location>
        <begin position="285"/>
        <end position="397"/>
    </location>
</feature>
<dbReference type="Pfam" id="PF07478">
    <property type="entry name" value="Dala_Dala_lig_C"/>
    <property type="match status" value="1"/>
</dbReference>
<evidence type="ECO:0000313" key="4">
    <source>
        <dbReference type="EMBL" id="KAG0584267.1"/>
    </source>
</evidence>